<dbReference type="RefSeq" id="WP_167966586.1">
    <property type="nucleotide sequence ID" value="NZ_JAATJJ010000003.1"/>
</dbReference>
<protein>
    <recommendedName>
        <fullName evidence="1">DUF4145 domain-containing protein</fullName>
    </recommendedName>
</protein>
<dbReference type="Pfam" id="PF13643">
    <property type="entry name" value="DUF4145"/>
    <property type="match status" value="1"/>
</dbReference>
<sequence length="224" mass="25298">MKSICSTCKRETNHEILSEEKYNYSEETGWWEDHRYQIIQCKGCDTISFRKLYSDAASGGAIEHGINPWTQELFPKRTLTSLPIKNLLNTPQNIKKIYRETIDAFNNGQSILCSGGLRAIIEGVCKQRGISKGEVDNGKGGKKMSNGLDGKIEALASNGFLTQENANILHELRFLGNAALHELSSPSNNELKMAIEIIEHTLDNLYEFEHKAKELRKEIAKRKK</sequence>
<keyword evidence="3" id="KW-1185">Reference proteome</keyword>
<dbReference type="EMBL" id="JAATJJ010000003">
    <property type="protein sequence ID" value="NJB72920.1"/>
    <property type="molecule type" value="Genomic_DNA"/>
</dbReference>
<name>A0A846R183_9FLAO</name>
<organism evidence="2 3">
    <name type="scientific">Saonia flava</name>
    <dbReference type="NCBI Taxonomy" id="523696"/>
    <lineage>
        <taxon>Bacteria</taxon>
        <taxon>Pseudomonadati</taxon>
        <taxon>Bacteroidota</taxon>
        <taxon>Flavobacteriia</taxon>
        <taxon>Flavobacteriales</taxon>
        <taxon>Flavobacteriaceae</taxon>
        <taxon>Saonia</taxon>
    </lineage>
</organism>
<reference evidence="2 3" key="1">
    <citation type="submission" date="2020-03" db="EMBL/GenBank/DDBJ databases">
        <title>Genomic Encyclopedia of Type Strains, Phase IV (KMG-IV): sequencing the most valuable type-strain genomes for metagenomic binning, comparative biology and taxonomic classification.</title>
        <authorList>
            <person name="Goeker M."/>
        </authorList>
    </citation>
    <scope>NUCLEOTIDE SEQUENCE [LARGE SCALE GENOMIC DNA]</scope>
    <source>
        <strain evidence="2 3">DSM 29762</strain>
    </source>
</reference>
<evidence type="ECO:0000259" key="1">
    <source>
        <dbReference type="Pfam" id="PF13643"/>
    </source>
</evidence>
<dbReference type="InterPro" id="IPR025285">
    <property type="entry name" value="DUF4145"/>
</dbReference>
<gene>
    <name evidence="2" type="ORF">GGR42_003418</name>
</gene>
<dbReference type="Proteomes" id="UP000590442">
    <property type="component" value="Unassembled WGS sequence"/>
</dbReference>
<feature type="domain" description="DUF4145" evidence="1">
    <location>
        <begin position="101"/>
        <end position="199"/>
    </location>
</feature>
<comment type="caution">
    <text evidence="2">The sequence shown here is derived from an EMBL/GenBank/DDBJ whole genome shotgun (WGS) entry which is preliminary data.</text>
</comment>
<evidence type="ECO:0000313" key="2">
    <source>
        <dbReference type="EMBL" id="NJB72920.1"/>
    </source>
</evidence>
<evidence type="ECO:0000313" key="3">
    <source>
        <dbReference type="Proteomes" id="UP000590442"/>
    </source>
</evidence>
<accession>A0A846R183</accession>
<dbReference type="AlphaFoldDB" id="A0A846R183"/>
<proteinExistence type="predicted"/>